<dbReference type="GO" id="GO:0005829">
    <property type="term" value="C:cytosol"/>
    <property type="evidence" value="ECO:0007669"/>
    <property type="project" value="TreeGrafter"/>
</dbReference>
<dbReference type="InterPro" id="IPR015421">
    <property type="entry name" value="PyrdxlP-dep_Trfase_major"/>
</dbReference>
<keyword evidence="3" id="KW-0663">Pyridoxal phosphate</keyword>
<protein>
    <recommendedName>
        <fullName evidence="7">Aromatic amino acid beta-eliminating lyase/threonine aldolase domain-containing protein</fullName>
    </recommendedName>
</protein>
<dbReference type="InterPro" id="IPR023603">
    <property type="entry name" value="Low_specificity_L-TA-like"/>
</dbReference>
<comment type="caution">
    <text evidence="8">The sequence shown here is derived from an EMBL/GenBank/DDBJ whole genome shotgun (WGS) entry which is preliminary data.</text>
</comment>
<dbReference type="Pfam" id="PF01212">
    <property type="entry name" value="Beta_elim_lyase"/>
    <property type="match status" value="1"/>
</dbReference>
<evidence type="ECO:0000313" key="9">
    <source>
        <dbReference type="Proteomes" id="UP001285354"/>
    </source>
</evidence>
<evidence type="ECO:0000259" key="7">
    <source>
        <dbReference type="Pfam" id="PF01212"/>
    </source>
</evidence>
<evidence type="ECO:0000256" key="2">
    <source>
        <dbReference type="ARBA" id="ARBA00006966"/>
    </source>
</evidence>
<dbReference type="GO" id="GO:0006545">
    <property type="term" value="P:glycine biosynthetic process"/>
    <property type="evidence" value="ECO:0007669"/>
    <property type="project" value="TreeGrafter"/>
</dbReference>
<organism evidence="8 9">
    <name type="scientific">Diplocarpon rosae</name>
    <dbReference type="NCBI Taxonomy" id="946125"/>
    <lineage>
        <taxon>Eukaryota</taxon>
        <taxon>Fungi</taxon>
        <taxon>Dikarya</taxon>
        <taxon>Ascomycota</taxon>
        <taxon>Pezizomycotina</taxon>
        <taxon>Leotiomycetes</taxon>
        <taxon>Helotiales</taxon>
        <taxon>Drepanopezizaceae</taxon>
        <taxon>Diplocarpon</taxon>
    </lineage>
</organism>
<evidence type="ECO:0000256" key="1">
    <source>
        <dbReference type="ARBA" id="ARBA00001933"/>
    </source>
</evidence>
<reference evidence="8" key="1">
    <citation type="submission" date="2023-06" db="EMBL/GenBank/DDBJ databases">
        <title>Draft genome of Marssonina rosae.</title>
        <authorList>
            <person name="Cheng Q."/>
        </authorList>
    </citation>
    <scope>NUCLEOTIDE SEQUENCE</scope>
    <source>
        <strain evidence="8">R4</strain>
    </source>
</reference>
<dbReference type="AlphaFoldDB" id="A0AAD9T474"/>
<dbReference type="PANTHER" id="PTHR48097:SF9">
    <property type="entry name" value="L-THREONINE ALDOLASE"/>
    <property type="match status" value="1"/>
</dbReference>
<dbReference type="PIRSF" id="PIRSF017617">
    <property type="entry name" value="Thr_aldolase"/>
    <property type="match status" value="1"/>
</dbReference>
<dbReference type="FunFam" id="3.40.640.10:FF:000030">
    <property type="entry name" value="Low-specificity L-threonine aldolase"/>
    <property type="match status" value="1"/>
</dbReference>
<feature type="compositionally biased region" description="Polar residues" evidence="6">
    <location>
        <begin position="12"/>
        <end position="24"/>
    </location>
</feature>
<dbReference type="InterPro" id="IPR015422">
    <property type="entry name" value="PyrdxlP-dep_Trfase_small"/>
</dbReference>
<gene>
    <name evidence="8" type="ORF">QTJ16_000543</name>
</gene>
<evidence type="ECO:0000256" key="3">
    <source>
        <dbReference type="ARBA" id="ARBA00022898"/>
    </source>
</evidence>
<dbReference type="Gene3D" id="3.90.1150.10">
    <property type="entry name" value="Aspartate Aminotransferase, domain 1"/>
    <property type="match status" value="1"/>
</dbReference>
<dbReference type="PANTHER" id="PTHR48097">
    <property type="entry name" value="L-THREONINE ALDOLASE-RELATED"/>
    <property type="match status" value="1"/>
</dbReference>
<sequence>MDPAIIPRSATDVPSLNPQQTSRMETAWSTPGAAAFDFRSDTVTTPNASMLNAITRATLFDDGYGEDTTTTSFEAQMAALTSHEAGLMLLSGTMGNQVGLRTLLTGAPHAILCDYRSHTLTLEAGGVAMMCGALVNGVVPANGLYLTVEDIKKNAVTSDEVYGCPTKVILLENTLRGTIIPLREIQKIRAFAKEEGIKMHLDGARLWEAAAAGAGTLAEFARCFDSVTMCFSKGMGAPMGSILVGSKEVIKRAKWIRQAIGGSVRQSGIIAAAARCAVEMQFGENGEPLKRGHELARRVERVWKNLGGEVEWPVQTSMVWLDLGKAGVTTEKLREVTKKRGLKLTGGRIVFHYQTSEVAVERLEDALKDLKKK</sequence>
<dbReference type="Gene3D" id="3.40.640.10">
    <property type="entry name" value="Type I PLP-dependent aspartate aminotransferase-like (Major domain)"/>
    <property type="match status" value="1"/>
</dbReference>
<feature type="modified residue" description="N6-(pyridoxal phosphate)lysine" evidence="5">
    <location>
        <position position="233"/>
    </location>
</feature>
<evidence type="ECO:0000256" key="5">
    <source>
        <dbReference type="PIRSR" id="PIRSR017617-1"/>
    </source>
</evidence>
<evidence type="ECO:0000313" key="8">
    <source>
        <dbReference type="EMBL" id="KAK2629723.1"/>
    </source>
</evidence>
<dbReference type="GO" id="GO:0006567">
    <property type="term" value="P:L-threonine catabolic process"/>
    <property type="evidence" value="ECO:0007669"/>
    <property type="project" value="TreeGrafter"/>
</dbReference>
<proteinExistence type="inferred from homology"/>
<comment type="cofactor">
    <cofactor evidence="1">
        <name>pyridoxal 5'-phosphate</name>
        <dbReference type="ChEBI" id="CHEBI:597326"/>
    </cofactor>
</comment>
<name>A0AAD9T474_9HELO</name>
<keyword evidence="4" id="KW-0456">Lyase</keyword>
<evidence type="ECO:0000256" key="6">
    <source>
        <dbReference type="SAM" id="MobiDB-lite"/>
    </source>
</evidence>
<dbReference type="InterPro" id="IPR001597">
    <property type="entry name" value="ArAA_b-elim_lyase/Thr_aldolase"/>
</dbReference>
<dbReference type="Proteomes" id="UP001285354">
    <property type="component" value="Unassembled WGS sequence"/>
</dbReference>
<feature type="domain" description="Aromatic amino acid beta-eliminating lyase/threonine aldolase" evidence="7">
    <location>
        <begin position="37"/>
        <end position="322"/>
    </location>
</feature>
<keyword evidence="9" id="KW-1185">Reference proteome</keyword>
<comment type="similarity">
    <text evidence="2">Belongs to the threonine aldolase family.</text>
</comment>
<dbReference type="InterPro" id="IPR015424">
    <property type="entry name" value="PyrdxlP-dep_Trfase"/>
</dbReference>
<dbReference type="SUPFAM" id="SSF53383">
    <property type="entry name" value="PLP-dependent transferases"/>
    <property type="match status" value="1"/>
</dbReference>
<dbReference type="NCBIfam" id="NF041359">
    <property type="entry name" value="GntG_guanitoxin"/>
    <property type="match status" value="1"/>
</dbReference>
<evidence type="ECO:0000256" key="4">
    <source>
        <dbReference type="ARBA" id="ARBA00023239"/>
    </source>
</evidence>
<dbReference type="EMBL" id="JAUBYV010000001">
    <property type="protein sequence ID" value="KAK2629723.1"/>
    <property type="molecule type" value="Genomic_DNA"/>
</dbReference>
<dbReference type="GO" id="GO:0008732">
    <property type="term" value="F:L-allo-threonine aldolase activity"/>
    <property type="evidence" value="ECO:0007669"/>
    <property type="project" value="TreeGrafter"/>
</dbReference>
<feature type="region of interest" description="Disordered" evidence="6">
    <location>
        <begin position="1"/>
        <end position="24"/>
    </location>
</feature>
<accession>A0AAD9T474</accession>